<name>A0ABT5Q577_9PSED</name>
<feature type="transmembrane region" description="Helical" evidence="1">
    <location>
        <begin position="15"/>
        <end position="34"/>
    </location>
</feature>
<comment type="caution">
    <text evidence="2">The sequence shown here is derived from an EMBL/GenBank/DDBJ whole genome shotgun (WGS) entry which is preliminary data.</text>
</comment>
<proteinExistence type="predicted"/>
<evidence type="ECO:0000256" key="1">
    <source>
        <dbReference type="SAM" id="Phobius"/>
    </source>
</evidence>
<keyword evidence="3" id="KW-1185">Reference proteome</keyword>
<sequence>MTVGWQRLIRSSGSALLWGLVALTFAVLANVLGIQMLGSIPAWKLWLDQQAPWLVAWRLILYIGTAYGWWWMRRRLLAREHGAASSRRLMRAEIATVVTVIAIEGSQLLSLG</sequence>
<evidence type="ECO:0000313" key="2">
    <source>
        <dbReference type="EMBL" id="MDD1148837.1"/>
    </source>
</evidence>
<feature type="transmembrane region" description="Helical" evidence="1">
    <location>
        <begin position="54"/>
        <end position="72"/>
    </location>
</feature>
<evidence type="ECO:0000313" key="3">
    <source>
        <dbReference type="Proteomes" id="UP001217610"/>
    </source>
</evidence>
<reference evidence="2 3" key="1">
    <citation type="submission" date="2022-05" db="EMBL/GenBank/DDBJ databases">
        <title>Novel Pseudomonas spp. Isolated from a Rainbow Trout Aquaculture Facility.</title>
        <authorList>
            <person name="Testerman T."/>
            <person name="Graf J."/>
        </authorList>
    </citation>
    <scope>NUCLEOTIDE SEQUENCE [LARGE SCALE GENOMIC DNA]</scope>
    <source>
        <strain evidence="2 3">ID357</strain>
    </source>
</reference>
<keyword evidence="1" id="KW-1133">Transmembrane helix</keyword>
<keyword evidence="1" id="KW-0812">Transmembrane</keyword>
<dbReference type="RefSeq" id="WP_273922922.1">
    <property type="nucleotide sequence ID" value="NZ_JAMDGR010000004.1"/>
</dbReference>
<keyword evidence="1" id="KW-0472">Membrane</keyword>
<dbReference type="EMBL" id="JAMDGR010000004">
    <property type="protein sequence ID" value="MDD1148837.1"/>
    <property type="molecule type" value="Genomic_DNA"/>
</dbReference>
<protein>
    <submittedName>
        <fullName evidence="2">Uncharacterized protein</fullName>
    </submittedName>
</protein>
<gene>
    <name evidence="2" type="ORF">M5G25_11090</name>
</gene>
<accession>A0ABT5Q577</accession>
<dbReference type="Proteomes" id="UP001217610">
    <property type="component" value="Unassembled WGS sequence"/>
</dbReference>
<organism evidence="2 3">
    <name type="scientific">Pseudomonas idahonensis</name>
    <dbReference type="NCBI Taxonomy" id="2942628"/>
    <lineage>
        <taxon>Bacteria</taxon>
        <taxon>Pseudomonadati</taxon>
        <taxon>Pseudomonadota</taxon>
        <taxon>Gammaproteobacteria</taxon>
        <taxon>Pseudomonadales</taxon>
        <taxon>Pseudomonadaceae</taxon>
        <taxon>Pseudomonas</taxon>
    </lineage>
</organism>